<feature type="compositionally biased region" description="Basic and acidic residues" evidence="3">
    <location>
        <begin position="853"/>
        <end position="862"/>
    </location>
</feature>
<name>A0A1I8MVM2_MUSDO</name>
<feature type="compositionally biased region" description="Basic and acidic residues" evidence="3">
    <location>
        <begin position="948"/>
        <end position="962"/>
    </location>
</feature>
<dbReference type="VEuPathDB" id="VectorBase:MDOMA2_001062"/>
<evidence type="ECO:0000313" key="7">
    <source>
        <dbReference type="RefSeq" id="XP_005183159.2"/>
    </source>
</evidence>
<dbReference type="RefSeq" id="XP_005183159.2">
    <property type="nucleotide sequence ID" value="XM_005183102.3"/>
</dbReference>
<feature type="compositionally biased region" description="Acidic residues" evidence="3">
    <location>
        <begin position="1440"/>
        <end position="1461"/>
    </location>
</feature>
<reference evidence="5" key="1">
    <citation type="submission" date="2020-05" db="UniProtKB">
        <authorList>
            <consortium name="EnsemblMetazoa"/>
        </authorList>
    </citation>
    <scope>IDENTIFICATION</scope>
    <source>
        <strain evidence="5">Aabys</strain>
    </source>
</reference>
<dbReference type="InterPro" id="IPR023415">
    <property type="entry name" value="LDLR_class-A_CS"/>
</dbReference>
<feature type="disulfide bond" evidence="2">
    <location>
        <begin position="1990"/>
        <end position="2005"/>
    </location>
</feature>
<feature type="compositionally biased region" description="Basic and acidic residues" evidence="3">
    <location>
        <begin position="1250"/>
        <end position="1276"/>
    </location>
</feature>
<feature type="region of interest" description="Disordered" evidence="3">
    <location>
        <begin position="1050"/>
        <end position="1144"/>
    </location>
</feature>
<keyword evidence="6" id="KW-1185">Reference proteome</keyword>
<sequence>MEYNIENKRQRHHLHIQRSSLTVKFYLALALFVTLFTTQAAASTLGSKCQHDMDCTDFIKGSSCSALGYCECAPYYVQYNSTTCLSSQLLGGDCILNEQCTMKVSNSSCLDGACRCVEGFLQFRKHTCLGPAPPGSVCYSHAHCQMFSSKTHCDFLIPNLFGRCQCTAPAKLKAGNCVEPAAEEAPAAAAPASTSTTTTTTTSTSTSAPKVETEAPSVQPQILADPQIVEPAAAEDEEENNVSVEEQELDDDKEAFKPTETIEIPTTQQSPLTPADAGHTMIDEHHQVVEEEEATQDTPLVTDDYPYKPDYEYAEEHQEQVVDHKVEEDKAEESKPLEQAALEESTKPLVHQEEEEHHAEEYSDVVDNTMNFDYEAAAQEEMEDQQKAEAEQGHQQQEQHVVQILHDEEQPAEEEHIVQEAQPGDNYQESFIHPTTEVSLDEPHEGEGEETNYVNYQQPQEQQQHDELVPAANDAEANENESANNEIEATTQQQQQQQPQAEQEIDEAIMAHTDVAGEEPHQDSVEAAEEENSHLMPGNAEENEKEKENQEIAEDHQTAGQIADSNAVEPQEHSEDKVEEDGKEEGEAEHQAVEEIPVEMPQENDESVDDAHHVPILTESQPEVMEQINENVISQASDENALEAEQTEGEKEHVEPIDNENLHEEAMEEVHEETSDHGVNQETMGTVEEQHAVQENQESQEEPQKNEDGQSMAGQETSQVHHDEMIQFATENDIATLSPSEIEEDQEDTLDVQQHEEEAAQEEHSSAHQEEAYETEESLKDEEQAPEDQSHPILADEVEEEHVPQGIQFDQVHHEEQTHGINEEAAQQSSNVAENEGELLPAAAEEQTLEGSESTHEEKNEEANEEAEIQQLNNEEHVLHETNDQEESLNHEEDGEVQGHPSNNEEHILSHEEEETHETNADEFAQQTNEAEMETPDSPVVMQDETEVPEKQEEHVEEEHVDSMTNQEETQVPEKAGEHIESSDSVVVHEETQVPEHQGEHNDSADSVVIHEETQVPENQEEQIHAADSVVIHEETQVPENLGEEIASVDSEMVHEENPVAENQGEQFKDQNSAMNQEEHDVSENPEHMESPAPVQEESQAPEHQEDNIESLDPQVANDEIQVTENQGEEVGSEVIHEEVQVPESQAEQINAVDSAVIQEDVQVPEYQEEHIAPVDSVVIHEETQVPENHEEYHETDAESEQIDSQQPTIAEEGPESGHDSEPHVQELEELTQPGYHEIPHIESGVAQIAHDELPASEDEHSETASDEVENPKEIAQDPILASEEKAEENYSQNEVGSQETKFDEAEEQNESEQQPIETEDKQDASETHENDIQRGEEEFNTHSPLNSEIEQTEGHSSNAEEHQDSDVTIEGLEDSTNHVNQEDIKDLATNEEAQHQNELSDKTQQEETLKAEDQHQAESHIESTAIHHPDAQDVMLPLEDFEAITEAIEDQQEQDLENPENNEISQNPEDEESESFAHTTGHPTDDSEDQQESQPTTSPSEDDQHSSELEENQINHQEAASQEQNYFQMSLKPQTQYDELAENEDDFHHQIQEPVSVEPQQSQESTYEIPGGLASQSESQEISATMLEEPEDEDVAQNASIMDILNELMKEEITVQPPQYSQEELSHNPAPPQQEAEEEVPDLVAEDSNISEEKVVSQEATEALIDPQDKLITFYPDMQELQQQETTHQESQDKQELPSHPPAQHDEQEASGDDKESSGDDGATFEHKPHQQPQHTESETAHTLSPHEIPFDMSGDDMIIQHELEADNLVVETTTLSNNDLYSPESEHEQAEATTAAGIAELTTQTMLNLASRVTLMEPAAPVATTLKPLMSASEEIVTPEPQHLEVTVSEAAAFNRKPSTTEIRKRVELSLEAVSLGLGCSNDKQCQLADPNTVCNANGVCDCAANIYSHSNMAEQCGAQKTGCSPGTFQCRSSGVCISWFFVCDGRSDCNDASDEECSFNPRLNQTCPEQAFRCGNSGRCISRAALCDGRKQCPHGEDEMGCVGLKANEACPPNTFRCKSGECLPEYEYCNAIISCRDGSDEPPHLCGSRSMPNFFLQLLTAGGLMNKNSDATAYCPHRCSNGRCRSTAIVCSGRDGCGDGTDEQTCSVCRCPAVDKPALHVSDFLARHRPLNLW</sequence>
<feature type="compositionally biased region" description="Basic and acidic residues" evidence="3">
    <location>
        <begin position="315"/>
        <end position="336"/>
    </location>
</feature>
<dbReference type="PANTHER" id="PTHR39069:SF1">
    <property type="entry name" value="ECDYSONE-INDUCIBLE GENE E1, ISOFORM A"/>
    <property type="match status" value="1"/>
</dbReference>
<dbReference type="OrthoDB" id="9991628at2759"/>
<feature type="region of interest" description="Disordered" evidence="3">
    <location>
        <begin position="1611"/>
        <end position="1754"/>
    </location>
</feature>
<evidence type="ECO:0000259" key="4">
    <source>
        <dbReference type="Pfam" id="PF01683"/>
    </source>
</evidence>
<evidence type="ECO:0000256" key="2">
    <source>
        <dbReference type="PROSITE-ProRule" id="PRU00124"/>
    </source>
</evidence>
<dbReference type="FunFam" id="4.10.400.10:FF:000184">
    <property type="entry name" value="Ecdysone-inducible gene E1"/>
    <property type="match status" value="1"/>
</dbReference>
<dbReference type="InterPro" id="IPR036055">
    <property type="entry name" value="LDL_receptor-like_sf"/>
</dbReference>
<feature type="disulfide bond" evidence="2">
    <location>
        <begin position="2014"/>
        <end position="2026"/>
    </location>
</feature>
<feature type="region of interest" description="Disordered" evidence="3">
    <location>
        <begin position="633"/>
        <end position="1006"/>
    </location>
</feature>
<feature type="compositionally biased region" description="Acidic residues" evidence="3">
    <location>
        <begin position="577"/>
        <end position="587"/>
    </location>
</feature>
<evidence type="ECO:0000313" key="5">
    <source>
        <dbReference type="EnsemblMetazoa" id="MDOA008899-PA"/>
    </source>
</evidence>
<dbReference type="Pfam" id="PF01683">
    <property type="entry name" value="EB"/>
    <property type="match status" value="1"/>
</dbReference>
<dbReference type="CDD" id="cd00112">
    <property type="entry name" value="LDLa"/>
    <property type="match status" value="4"/>
</dbReference>
<feature type="disulfide bond" evidence="2">
    <location>
        <begin position="2095"/>
        <end position="2110"/>
    </location>
</feature>
<dbReference type="SMART" id="SM00192">
    <property type="entry name" value="LDLa"/>
    <property type="match status" value="4"/>
</dbReference>
<dbReference type="PANTHER" id="PTHR39069">
    <property type="entry name" value="ECDYSONE-INDUCIBLE GENE E1, ISOFORM A"/>
    <property type="match status" value="1"/>
</dbReference>
<dbReference type="Proteomes" id="UP001652621">
    <property type="component" value="Unplaced"/>
</dbReference>
<evidence type="ECO:0000256" key="3">
    <source>
        <dbReference type="SAM" id="MobiDB-lite"/>
    </source>
</evidence>
<feature type="compositionally biased region" description="Basic and acidic residues" evidence="3">
    <location>
        <begin position="1077"/>
        <end position="1090"/>
    </location>
</feature>
<feature type="compositionally biased region" description="Acidic residues" evidence="3">
    <location>
        <begin position="741"/>
        <end position="750"/>
    </location>
</feature>
<dbReference type="InterPro" id="IPR006149">
    <property type="entry name" value="EB_dom"/>
</dbReference>
<feature type="compositionally biased region" description="Polar residues" evidence="3">
    <location>
        <begin position="1290"/>
        <end position="1300"/>
    </location>
</feature>
<feature type="compositionally biased region" description="Acidic residues" evidence="3">
    <location>
        <begin position="1636"/>
        <end position="1646"/>
    </location>
</feature>
<protein>
    <submittedName>
        <fullName evidence="7">Trichohyalin</fullName>
    </submittedName>
</protein>
<feature type="compositionally biased region" description="Basic and acidic residues" evidence="3">
    <location>
        <begin position="975"/>
        <end position="1006"/>
    </location>
</feature>
<dbReference type="KEGG" id="mde:101897345"/>
<feature type="compositionally biased region" description="Basic and acidic residues" evidence="3">
    <location>
        <begin position="405"/>
        <end position="418"/>
    </location>
</feature>
<feature type="domain" description="EB" evidence="4">
    <location>
        <begin position="72"/>
        <end position="128"/>
    </location>
</feature>
<dbReference type="PROSITE" id="PS50068">
    <property type="entry name" value="LDLRA_2"/>
    <property type="match status" value="4"/>
</dbReference>
<dbReference type="VEuPathDB" id="VectorBase:MDOA008899"/>
<feature type="region of interest" description="Disordered" evidence="3">
    <location>
        <begin position="315"/>
        <end position="608"/>
    </location>
</feature>
<feature type="compositionally biased region" description="Polar residues" evidence="3">
    <location>
        <begin position="1064"/>
        <end position="1076"/>
    </location>
</feature>
<feature type="compositionally biased region" description="Basic and acidic residues" evidence="3">
    <location>
        <begin position="1688"/>
        <end position="1730"/>
    </location>
</feature>
<feature type="compositionally biased region" description="Polar residues" evidence="3">
    <location>
        <begin position="1342"/>
        <end position="1358"/>
    </location>
</feature>
<keyword evidence="1 2" id="KW-1015">Disulfide bond</keyword>
<comment type="caution">
    <text evidence="2">Lacks conserved residue(s) required for the propagation of feature annotation.</text>
</comment>
<gene>
    <name evidence="5" type="primary">101897345</name>
    <name evidence="7" type="synonym">LOC101897345</name>
</gene>
<dbReference type="eggNOG" id="KOG1215">
    <property type="taxonomic scope" value="Eukaryota"/>
</dbReference>
<proteinExistence type="predicted"/>
<feature type="compositionally biased region" description="Low complexity" evidence="3">
    <location>
        <begin position="471"/>
        <end position="502"/>
    </location>
</feature>
<dbReference type="InterPro" id="IPR002172">
    <property type="entry name" value="LDrepeatLR_classA_rpt"/>
</dbReference>
<feature type="compositionally biased region" description="Basic and acidic residues" evidence="3">
    <location>
        <begin position="1186"/>
        <end position="1197"/>
    </location>
</feature>
<feature type="compositionally biased region" description="Polar residues" evidence="3">
    <location>
        <begin position="1513"/>
        <end position="1538"/>
    </location>
</feature>
<feature type="compositionally biased region" description="Basic and acidic residues" evidence="3">
    <location>
        <begin position="344"/>
        <end position="361"/>
    </location>
</feature>
<accession>A0A1I8MVM2</accession>
<evidence type="ECO:0000313" key="6">
    <source>
        <dbReference type="Proteomes" id="UP001652621"/>
    </source>
</evidence>
<feature type="compositionally biased region" description="Low complexity" evidence="3">
    <location>
        <begin position="185"/>
        <end position="209"/>
    </location>
</feature>
<feature type="compositionally biased region" description="Basic and acidic residues" evidence="3">
    <location>
        <begin position="811"/>
        <end position="822"/>
    </location>
</feature>
<feature type="compositionally biased region" description="Basic and acidic residues" evidence="3">
    <location>
        <begin position="542"/>
        <end position="557"/>
    </location>
</feature>
<feature type="disulfide bond" evidence="2">
    <location>
        <begin position="2021"/>
        <end position="2039"/>
    </location>
</feature>
<dbReference type="Gene3D" id="4.10.400.10">
    <property type="entry name" value="Low-density Lipoprotein Receptor"/>
    <property type="match status" value="3"/>
</dbReference>
<feature type="compositionally biased region" description="Basic and acidic residues" evidence="3">
    <location>
        <begin position="1319"/>
        <end position="1341"/>
    </location>
</feature>
<feature type="compositionally biased region" description="Acidic residues" evidence="3">
    <location>
        <begin position="233"/>
        <end position="252"/>
    </location>
</feature>
<dbReference type="Pfam" id="PF00057">
    <property type="entry name" value="Ldl_recept_a"/>
    <property type="match status" value="3"/>
</dbReference>
<dbReference type="PROSITE" id="PS01209">
    <property type="entry name" value="LDLRA_1"/>
    <property type="match status" value="2"/>
</dbReference>
<feature type="compositionally biased region" description="Basic and acidic residues" evidence="3">
    <location>
        <begin position="874"/>
        <end position="892"/>
    </location>
</feature>
<organism evidence="5">
    <name type="scientific">Musca domestica</name>
    <name type="common">House fly</name>
    <dbReference type="NCBI Taxonomy" id="7370"/>
    <lineage>
        <taxon>Eukaryota</taxon>
        <taxon>Metazoa</taxon>
        <taxon>Ecdysozoa</taxon>
        <taxon>Arthropoda</taxon>
        <taxon>Hexapoda</taxon>
        <taxon>Insecta</taxon>
        <taxon>Pterygota</taxon>
        <taxon>Neoptera</taxon>
        <taxon>Endopterygota</taxon>
        <taxon>Diptera</taxon>
        <taxon>Brachycera</taxon>
        <taxon>Muscomorpha</taxon>
        <taxon>Muscoidea</taxon>
        <taxon>Muscidae</taxon>
        <taxon>Musca</taxon>
    </lineage>
</organism>
<evidence type="ECO:0000256" key="1">
    <source>
        <dbReference type="ARBA" id="ARBA00023157"/>
    </source>
</evidence>
<feature type="compositionally biased region" description="Polar residues" evidence="3">
    <location>
        <begin position="729"/>
        <end position="739"/>
    </location>
</feature>
<feature type="compositionally biased region" description="Basic and acidic residues" evidence="3">
    <location>
        <begin position="1381"/>
        <end position="1432"/>
    </location>
</feature>
<dbReference type="EnsemblMetazoa" id="MDOA008899-RA">
    <property type="protein sequence ID" value="MDOA008899-PA"/>
    <property type="gene ID" value="MDOA008899"/>
</dbReference>
<feature type="compositionally biased region" description="Basic and acidic residues" evidence="3">
    <location>
        <begin position="753"/>
        <end position="783"/>
    </location>
</feature>
<reference evidence="7" key="2">
    <citation type="submission" date="2025-04" db="UniProtKB">
        <authorList>
            <consortium name="RefSeq"/>
        </authorList>
    </citation>
    <scope>IDENTIFICATION</scope>
    <source>
        <strain evidence="7">Aabys</strain>
    </source>
</reference>
<feature type="compositionally biased region" description="Basic and acidic residues" evidence="3">
    <location>
        <begin position="648"/>
        <end position="676"/>
    </location>
</feature>
<feature type="region of interest" description="Disordered" evidence="3">
    <location>
        <begin position="1186"/>
        <end position="1596"/>
    </location>
</feature>
<dbReference type="PRINTS" id="PR00261">
    <property type="entry name" value="LDLRECEPTOR"/>
</dbReference>
<feature type="compositionally biased region" description="Low complexity" evidence="3">
    <location>
        <begin position="393"/>
        <end position="403"/>
    </location>
</feature>
<feature type="disulfide bond" evidence="2">
    <location>
        <begin position="2083"/>
        <end position="2101"/>
    </location>
</feature>
<feature type="compositionally biased region" description="Polar residues" evidence="3">
    <location>
        <begin position="1575"/>
        <end position="1584"/>
    </location>
</feature>
<feature type="region of interest" description="Disordered" evidence="3">
    <location>
        <begin position="185"/>
        <end position="252"/>
    </location>
</feature>
<dbReference type="SUPFAM" id="SSF57424">
    <property type="entry name" value="LDL receptor-like module"/>
    <property type="match status" value="3"/>
</dbReference>
<feature type="compositionally biased region" description="Basic and acidic residues" evidence="3">
    <location>
        <begin position="1216"/>
        <end position="1227"/>
    </location>
</feature>